<evidence type="ECO:0000256" key="1">
    <source>
        <dbReference type="SAM" id="MobiDB-lite"/>
    </source>
</evidence>
<keyword evidence="4" id="KW-1185">Reference proteome</keyword>
<feature type="region of interest" description="Disordered" evidence="1">
    <location>
        <begin position="1"/>
        <end position="20"/>
    </location>
</feature>
<feature type="compositionally biased region" description="Polar residues" evidence="1">
    <location>
        <begin position="1"/>
        <end position="10"/>
    </location>
</feature>
<dbReference type="EMBL" id="PGUY01000006">
    <property type="protein sequence ID" value="PLT31490.1"/>
    <property type="molecule type" value="Genomic_DNA"/>
</dbReference>
<reference evidence="3 4" key="1">
    <citation type="submission" date="2017-11" db="EMBL/GenBank/DDBJ databases">
        <title>Comparitive Functional Genomics of Dry Heat Resistant strains isolated from the Viking Spacecraft.</title>
        <authorList>
            <person name="Seuylemezian A."/>
            <person name="Cooper K."/>
            <person name="Vaishampayan P."/>
        </authorList>
    </citation>
    <scope>NUCLEOTIDE SEQUENCE [LARGE SCALE GENOMIC DNA]</scope>
    <source>
        <strain evidence="3 4">V1-29</strain>
    </source>
</reference>
<dbReference type="InterPro" id="IPR052928">
    <property type="entry name" value="Desiccation-related_membrane"/>
</dbReference>
<dbReference type="PANTHER" id="PTHR35792:SF1">
    <property type="entry name" value="SLL0268 PROTEIN"/>
    <property type="match status" value="1"/>
</dbReference>
<dbReference type="PANTHER" id="PTHR35792">
    <property type="entry name" value="GENERAL STRESS PROTEIN"/>
    <property type="match status" value="1"/>
</dbReference>
<keyword evidence="2" id="KW-1133">Transmembrane helix</keyword>
<feature type="transmembrane region" description="Helical" evidence="2">
    <location>
        <begin position="46"/>
        <end position="65"/>
    </location>
</feature>
<dbReference type="OrthoDB" id="9810874at2"/>
<feature type="region of interest" description="Disordered" evidence="1">
    <location>
        <begin position="128"/>
        <end position="148"/>
    </location>
</feature>
<evidence type="ECO:0000313" key="4">
    <source>
        <dbReference type="Proteomes" id="UP000234748"/>
    </source>
</evidence>
<dbReference type="RefSeq" id="WP_101640062.1">
    <property type="nucleotide sequence ID" value="NZ_PGUY01000006.1"/>
</dbReference>
<proteinExistence type="predicted"/>
<dbReference type="InterPro" id="IPR024623">
    <property type="entry name" value="YtxH"/>
</dbReference>
<name>A0A2N5MAW1_9BACI</name>
<evidence type="ECO:0000313" key="3">
    <source>
        <dbReference type="EMBL" id="PLT31490.1"/>
    </source>
</evidence>
<keyword evidence="2" id="KW-0812">Transmembrane</keyword>
<keyword evidence="2" id="KW-0472">Membrane</keyword>
<protein>
    <recommendedName>
        <fullName evidence="5">YtxH domain-containing protein</fullName>
    </recommendedName>
</protein>
<feature type="region of interest" description="Disordered" evidence="1">
    <location>
        <begin position="185"/>
        <end position="250"/>
    </location>
</feature>
<gene>
    <name evidence="3" type="ORF">CUU66_02250</name>
</gene>
<feature type="compositionally biased region" description="Low complexity" evidence="1">
    <location>
        <begin position="194"/>
        <end position="250"/>
    </location>
</feature>
<dbReference type="AlphaFoldDB" id="A0A2N5MAW1"/>
<evidence type="ECO:0000256" key="2">
    <source>
        <dbReference type="SAM" id="Phobius"/>
    </source>
</evidence>
<dbReference type="Pfam" id="PF12732">
    <property type="entry name" value="YtxH"/>
    <property type="match status" value="1"/>
</dbReference>
<sequence length="250" mass="26583">MTQRENNQAFRENGQAFRENGQVYRENHQLHQEYRDNRENINTKDFLIGTLIGGIVGAATALFMAPKSGKELRSDINTQTTNLLDRTEKLRQTAMEKGTQIAGAAKDRTNTLTETVTNTSQNLMSKVKTMTGKDKGTGTETSSQDYGLSNTADSIKAVVPADYADTTDGLEEDILTSADMTAAEGLDPTLTAPDSAADATTTTGSVTTAETTGETTTDTTGSSSYASTGSGSSSKESKNSSQKNSSSSQK</sequence>
<evidence type="ECO:0008006" key="5">
    <source>
        <dbReference type="Google" id="ProtNLM"/>
    </source>
</evidence>
<organism evidence="3 4">
    <name type="scientific">Peribacillus deserti</name>
    <dbReference type="NCBI Taxonomy" id="673318"/>
    <lineage>
        <taxon>Bacteria</taxon>
        <taxon>Bacillati</taxon>
        <taxon>Bacillota</taxon>
        <taxon>Bacilli</taxon>
        <taxon>Bacillales</taxon>
        <taxon>Bacillaceae</taxon>
        <taxon>Peribacillus</taxon>
    </lineage>
</organism>
<comment type="caution">
    <text evidence="3">The sequence shown here is derived from an EMBL/GenBank/DDBJ whole genome shotgun (WGS) entry which is preliminary data.</text>
</comment>
<dbReference type="Proteomes" id="UP000234748">
    <property type="component" value="Unassembled WGS sequence"/>
</dbReference>
<accession>A0A2N5MAW1</accession>